<organism evidence="1 2">
    <name type="scientific">Roseobacter insulae</name>
    <dbReference type="NCBI Taxonomy" id="2859783"/>
    <lineage>
        <taxon>Bacteria</taxon>
        <taxon>Pseudomonadati</taxon>
        <taxon>Pseudomonadota</taxon>
        <taxon>Alphaproteobacteria</taxon>
        <taxon>Rhodobacterales</taxon>
        <taxon>Roseobacteraceae</taxon>
        <taxon>Roseobacter</taxon>
    </lineage>
</organism>
<dbReference type="AlphaFoldDB" id="A0A9X1FT13"/>
<evidence type="ECO:0000313" key="1">
    <source>
        <dbReference type="EMBL" id="MBW4706879.1"/>
    </source>
</evidence>
<accession>A0A9X1FT13</accession>
<dbReference type="Proteomes" id="UP001138661">
    <property type="component" value="Unassembled WGS sequence"/>
</dbReference>
<dbReference type="PANTHER" id="PTHR43431:SF7">
    <property type="entry name" value="OXIDOREDUCTASE, SHORT CHAIN DEHYDROGENASE_REDUCTASE FAMILY (AFU_ORTHOLOGUE AFUA_5G14000)"/>
    <property type="match status" value="1"/>
</dbReference>
<evidence type="ECO:0000313" key="2">
    <source>
        <dbReference type="Proteomes" id="UP001138661"/>
    </source>
</evidence>
<dbReference type="InterPro" id="IPR002347">
    <property type="entry name" value="SDR_fam"/>
</dbReference>
<protein>
    <submittedName>
        <fullName evidence="1">SDR family NAD(P)-dependent oxidoreductase</fullName>
    </submittedName>
</protein>
<proteinExistence type="predicted"/>
<comment type="caution">
    <text evidence="1">The sequence shown here is derived from an EMBL/GenBank/DDBJ whole genome shotgun (WGS) entry which is preliminary data.</text>
</comment>
<keyword evidence="2" id="KW-1185">Reference proteome</keyword>
<dbReference type="Pfam" id="PF00106">
    <property type="entry name" value="adh_short"/>
    <property type="match status" value="1"/>
</dbReference>
<sequence length="230" mass="23917">MSMGKGTAVIIGAGSGLSASVARKLAARGYNLVLGARDPAKLSDLAADTKATTIALDGSDPAQVKALFDGLSGPLRVAVYNPSARVRGSIAELDPDTVRKAIEVTAFGAFLTGQQAARLMLENDGDVKGTILFTGASAGVKGFANSAPFAMGKFAQRGLAQSMARELHPQGIHVAWVNIDGAIANPGRAEDGGDGMLDPDALAVAYLQLIDQHRSTWSSEIAVRPWVERF</sequence>
<dbReference type="EMBL" id="JAHXDN010000001">
    <property type="protein sequence ID" value="MBW4706879.1"/>
    <property type="molecule type" value="Genomic_DNA"/>
</dbReference>
<name>A0A9X1FT13_9RHOB</name>
<dbReference type="PANTHER" id="PTHR43431">
    <property type="entry name" value="OXIDOREDUCTASE, SHORT CHAIN DEHYDROGENASE/REDUCTASE FAMILY (AFU_ORTHOLOGUE AFUA_5G14000)"/>
    <property type="match status" value="1"/>
</dbReference>
<reference evidence="1" key="1">
    <citation type="submission" date="2021-07" db="EMBL/GenBank/DDBJ databases">
        <title>Roseobacter insulae sp. nov., isolated from a tidal flat.</title>
        <authorList>
            <person name="Park S."/>
            <person name="Yoon J.-H."/>
        </authorList>
    </citation>
    <scope>NUCLEOTIDE SEQUENCE</scope>
    <source>
        <strain evidence="1">YSTF-M11</strain>
    </source>
</reference>
<gene>
    <name evidence="1" type="ORF">KX928_03665</name>
</gene>